<evidence type="ECO:0000256" key="1">
    <source>
        <dbReference type="ARBA" id="ARBA00004328"/>
    </source>
</evidence>
<dbReference type="STRING" id="286727.SAMN02982917_5498"/>
<dbReference type="Gene3D" id="3.30.2320.10">
    <property type="entry name" value="hypothetical protein PF0899 domain"/>
    <property type="match status" value="1"/>
</dbReference>
<evidence type="ECO:0000259" key="3">
    <source>
        <dbReference type="Pfam" id="PF05065"/>
    </source>
</evidence>
<dbReference type="AlphaFoldDB" id="A0A1X7HBI3"/>
<evidence type="ECO:0000313" key="4">
    <source>
        <dbReference type="EMBL" id="SMF83255.1"/>
    </source>
</evidence>
<evidence type="ECO:0000256" key="2">
    <source>
        <dbReference type="SAM" id="Coils"/>
    </source>
</evidence>
<dbReference type="RefSeq" id="WP_085090246.1">
    <property type="nucleotide sequence ID" value="NZ_FXAK01000007.1"/>
</dbReference>
<dbReference type="Proteomes" id="UP000192936">
    <property type="component" value="Unassembled WGS sequence"/>
</dbReference>
<dbReference type="InterPro" id="IPR054612">
    <property type="entry name" value="Phage_capsid-like_C"/>
</dbReference>
<dbReference type="EMBL" id="FXAK01000007">
    <property type="protein sequence ID" value="SMF83255.1"/>
    <property type="molecule type" value="Genomic_DNA"/>
</dbReference>
<reference evidence="4 5" key="1">
    <citation type="submission" date="2017-04" db="EMBL/GenBank/DDBJ databases">
        <authorList>
            <person name="Afonso C.L."/>
            <person name="Miller P.J."/>
            <person name="Scott M.A."/>
            <person name="Spackman E."/>
            <person name="Goraichik I."/>
            <person name="Dimitrov K.M."/>
            <person name="Suarez D.L."/>
            <person name="Swayne D.E."/>
        </authorList>
    </citation>
    <scope>NUCLEOTIDE SEQUENCE [LARGE SCALE GENOMIC DNA]</scope>
    <source>
        <strain evidence="4 5">A2P</strain>
    </source>
</reference>
<dbReference type="NCBIfam" id="TIGR01554">
    <property type="entry name" value="major_cap_HK97"/>
    <property type="match status" value="1"/>
</dbReference>
<feature type="domain" description="Phage capsid-like C-terminal" evidence="3">
    <location>
        <begin position="134"/>
        <end position="418"/>
    </location>
</feature>
<sequence>MKMQTARKFRGIASVRADAADANTILANLQRAFSEFKTENDARLKEVSKGFDDVVKAEKVERINSAVTELQSALDQTNAQLAALKLNGTGGNDNDPARAEHAQAFNQFFRKGAEANLRDLEVKAKLTTQSDPDGGYVVPTQMESAIDRVLGTMSTMRSLATVRPIGAATYKKLVNVGGATSGWVGENSGRPETATPRLIGLEFGMKELYAQPGATQTMLDDAGMNIEQWLADEVSIEFAEQEGAAHISGNGVDEPRGLLSYDMVANAGYAWGKLGFVVSGKADGFAATNPSDAFLDLIYALKRGYRQNASWLMNDATIGKIRKFKDGQGNYLWQPSVLAGEPASFMGYPVADDDNMPDVAANTVPIAFGDFKRAYLILDRIGVRVLRDPFTSKPNILFYTTKRTGGGVQNFEAVKLMKVST</sequence>
<evidence type="ECO:0000313" key="5">
    <source>
        <dbReference type="Proteomes" id="UP000192936"/>
    </source>
</evidence>
<dbReference type="Pfam" id="PF05065">
    <property type="entry name" value="Phage_capsid"/>
    <property type="match status" value="1"/>
</dbReference>
<keyword evidence="2" id="KW-0175">Coiled coil</keyword>
<proteinExistence type="predicted"/>
<name>A0A1X7HBI3_9PROT</name>
<comment type="subcellular location">
    <subcellularLocation>
        <location evidence="1">Virion</location>
    </subcellularLocation>
</comment>
<accession>A0A1X7HBI3</accession>
<protein>
    <submittedName>
        <fullName evidence="4">Phage major capsid protein, HK97 family</fullName>
    </submittedName>
</protein>
<feature type="coiled-coil region" evidence="2">
    <location>
        <begin position="60"/>
        <end position="87"/>
    </location>
</feature>
<dbReference type="InterPro" id="IPR024455">
    <property type="entry name" value="Phage_capsid"/>
</dbReference>
<organism evidence="4 5">
    <name type="scientific">Azospirillum oryzae</name>
    <dbReference type="NCBI Taxonomy" id="286727"/>
    <lineage>
        <taxon>Bacteria</taxon>
        <taxon>Pseudomonadati</taxon>
        <taxon>Pseudomonadota</taxon>
        <taxon>Alphaproteobacteria</taxon>
        <taxon>Rhodospirillales</taxon>
        <taxon>Azospirillaceae</taxon>
        <taxon>Azospirillum</taxon>
    </lineage>
</organism>
<dbReference type="OrthoDB" id="9786516at2"/>
<gene>
    <name evidence="4" type="ORF">SAMN02982917_5498</name>
</gene>
<dbReference type="SUPFAM" id="SSF56563">
    <property type="entry name" value="Major capsid protein gp5"/>
    <property type="match status" value="1"/>
</dbReference>